<organism evidence="2">
    <name type="scientific">Polytomella parva</name>
    <dbReference type="NCBI Taxonomy" id="51329"/>
    <lineage>
        <taxon>Eukaryota</taxon>
        <taxon>Viridiplantae</taxon>
        <taxon>Chlorophyta</taxon>
        <taxon>core chlorophytes</taxon>
        <taxon>Chlorophyceae</taxon>
        <taxon>CS clade</taxon>
        <taxon>Chlamydomonadales</taxon>
        <taxon>Chlamydomonadaceae</taxon>
        <taxon>Polytomella</taxon>
    </lineage>
</organism>
<keyword evidence="1" id="KW-0175">Coiled coil</keyword>
<evidence type="ECO:0008006" key="3">
    <source>
        <dbReference type="Google" id="ProtNLM"/>
    </source>
</evidence>
<name>A0A7S0URZ6_9CHLO</name>
<evidence type="ECO:0000313" key="2">
    <source>
        <dbReference type="EMBL" id="CAD8770303.1"/>
    </source>
</evidence>
<evidence type="ECO:0000256" key="1">
    <source>
        <dbReference type="SAM" id="Coils"/>
    </source>
</evidence>
<dbReference type="EMBL" id="HBFM01010553">
    <property type="protein sequence ID" value="CAD8770303.1"/>
    <property type="molecule type" value="Transcribed_RNA"/>
</dbReference>
<feature type="coiled-coil region" evidence="1">
    <location>
        <begin position="80"/>
        <end position="114"/>
    </location>
</feature>
<sequence>MSTPAQRLVLFAGTGAGVGYTIYFASNKKEVETLTKESKKIEELVKVENKKLSSFAKDVEEYQVKEQALVAAAAAQSKALSDIQSKLEEARKSIAKLEKEVADKVAAKKKADDDLISTRSKLADLVAQTHRSRENVSLSEKSLELAKQKVDNARLLLNPLNHPRVQKFFNK</sequence>
<gene>
    <name evidence="2" type="ORF">PPAR00522_LOCUS6704</name>
</gene>
<protein>
    <recommendedName>
        <fullName evidence="3">MICOS complex subunit MIC60</fullName>
    </recommendedName>
</protein>
<dbReference type="AlphaFoldDB" id="A0A7S0URZ6"/>
<proteinExistence type="predicted"/>
<accession>A0A7S0URZ6</accession>
<reference evidence="2" key="1">
    <citation type="submission" date="2021-01" db="EMBL/GenBank/DDBJ databases">
        <authorList>
            <person name="Corre E."/>
            <person name="Pelletier E."/>
            <person name="Niang G."/>
            <person name="Scheremetjew M."/>
            <person name="Finn R."/>
            <person name="Kale V."/>
            <person name="Holt S."/>
            <person name="Cochrane G."/>
            <person name="Meng A."/>
            <person name="Brown T."/>
            <person name="Cohen L."/>
        </authorList>
    </citation>
    <scope>NUCLEOTIDE SEQUENCE</scope>
    <source>
        <strain evidence="2">SAG 63-3</strain>
    </source>
</reference>